<evidence type="ECO:0000313" key="2">
    <source>
        <dbReference type="Proteomes" id="UP000789525"/>
    </source>
</evidence>
<organism evidence="1 2">
    <name type="scientific">Acaulospora colombiana</name>
    <dbReference type="NCBI Taxonomy" id="27376"/>
    <lineage>
        <taxon>Eukaryota</taxon>
        <taxon>Fungi</taxon>
        <taxon>Fungi incertae sedis</taxon>
        <taxon>Mucoromycota</taxon>
        <taxon>Glomeromycotina</taxon>
        <taxon>Glomeromycetes</taxon>
        <taxon>Diversisporales</taxon>
        <taxon>Acaulosporaceae</taxon>
        <taxon>Acaulospora</taxon>
    </lineage>
</organism>
<dbReference type="EMBL" id="CAJVPT010012865">
    <property type="protein sequence ID" value="CAG8591019.1"/>
    <property type="molecule type" value="Genomic_DNA"/>
</dbReference>
<proteinExistence type="predicted"/>
<accession>A0ACA9MJM1</accession>
<keyword evidence="2" id="KW-1185">Reference proteome</keyword>
<reference evidence="1" key="1">
    <citation type="submission" date="2021-06" db="EMBL/GenBank/DDBJ databases">
        <authorList>
            <person name="Kallberg Y."/>
            <person name="Tangrot J."/>
            <person name="Rosling A."/>
        </authorList>
    </citation>
    <scope>NUCLEOTIDE SEQUENCE</scope>
    <source>
        <strain evidence="1">CL356</strain>
    </source>
</reference>
<evidence type="ECO:0000313" key="1">
    <source>
        <dbReference type="EMBL" id="CAG8591019.1"/>
    </source>
</evidence>
<comment type="caution">
    <text evidence="1">The sequence shown here is derived from an EMBL/GenBank/DDBJ whole genome shotgun (WGS) entry which is preliminary data.</text>
</comment>
<protein>
    <submittedName>
        <fullName evidence="1">10571_t:CDS:1</fullName>
    </submittedName>
</protein>
<sequence length="124" mass="13817">MGSTFASLACKFYEQIIGDLETPKRILQTIRARNELLYEGKVLDALKSHSDDNSLAGAKEKTRPRLNSYRLSSGFFAHTLADMAVLALSELLEVSDDKFDTRTLDFMIEELKSAVHAPGEPKPL</sequence>
<gene>
    <name evidence="1" type="ORF">ACOLOM_LOCUS6320</name>
</gene>
<feature type="non-terminal residue" evidence="1">
    <location>
        <position position="124"/>
    </location>
</feature>
<dbReference type="Proteomes" id="UP000789525">
    <property type="component" value="Unassembled WGS sequence"/>
</dbReference>
<name>A0ACA9MJM1_9GLOM</name>